<sequence>MYIKLYGALWAWSAFYFKHFNGVLAKCYHGTQHIPEQLVKIADRWAHLRNKAHIFNSPDCDPKVTKYFLGLTADCNIKRIIEHGDNLRVCTPGEDHGLSQFQREIIEDAMNDSVNDKCVVHERFIYKKRVFTTCSYSRAKNRINHFISTADGNLLKMTHLVCVESRRFGEHRYLVLAHELVETGDRLCVYNGFDSIDSSRIVRESSEIVCCDFSSIEDKFICIPMEGGKLCLVPIVNRMETD</sequence>
<accession>A0ACC2PRK1</accession>
<name>A0ACC2PRK1_9HYME</name>
<evidence type="ECO:0000313" key="2">
    <source>
        <dbReference type="Proteomes" id="UP001239111"/>
    </source>
</evidence>
<keyword evidence="2" id="KW-1185">Reference proteome</keyword>
<dbReference type="Proteomes" id="UP001239111">
    <property type="component" value="Chromosome 1"/>
</dbReference>
<reference evidence="1" key="1">
    <citation type="submission" date="2023-04" db="EMBL/GenBank/DDBJ databases">
        <title>A chromosome-level genome assembly of the parasitoid wasp Eretmocerus hayati.</title>
        <authorList>
            <person name="Zhong Y."/>
            <person name="Liu S."/>
            <person name="Liu Y."/>
        </authorList>
    </citation>
    <scope>NUCLEOTIDE SEQUENCE</scope>
    <source>
        <strain evidence="1">ZJU_SS_LIU_2023</strain>
    </source>
</reference>
<proteinExistence type="predicted"/>
<evidence type="ECO:0000313" key="1">
    <source>
        <dbReference type="EMBL" id="KAJ8686030.1"/>
    </source>
</evidence>
<organism evidence="1 2">
    <name type="scientific">Eretmocerus hayati</name>
    <dbReference type="NCBI Taxonomy" id="131215"/>
    <lineage>
        <taxon>Eukaryota</taxon>
        <taxon>Metazoa</taxon>
        <taxon>Ecdysozoa</taxon>
        <taxon>Arthropoda</taxon>
        <taxon>Hexapoda</taxon>
        <taxon>Insecta</taxon>
        <taxon>Pterygota</taxon>
        <taxon>Neoptera</taxon>
        <taxon>Endopterygota</taxon>
        <taxon>Hymenoptera</taxon>
        <taxon>Apocrita</taxon>
        <taxon>Proctotrupomorpha</taxon>
        <taxon>Chalcidoidea</taxon>
        <taxon>Aphelinidae</taxon>
        <taxon>Aphelininae</taxon>
        <taxon>Eretmocerus</taxon>
    </lineage>
</organism>
<gene>
    <name evidence="1" type="ORF">QAD02_021823</name>
</gene>
<dbReference type="EMBL" id="CM056741">
    <property type="protein sequence ID" value="KAJ8686030.1"/>
    <property type="molecule type" value="Genomic_DNA"/>
</dbReference>
<comment type="caution">
    <text evidence="1">The sequence shown here is derived from an EMBL/GenBank/DDBJ whole genome shotgun (WGS) entry which is preliminary data.</text>
</comment>
<protein>
    <submittedName>
        <fullName evidence="1">Uncharacterized protein</fullName>
    </submittedName>
</protein>